<proteinExistence type="predicted"/>
<dbReference type="AlphaFoldDB" id="X1TUN7"/>
<protein>
    <recommendedName>
        <fullName evidence="2">HAD family hydrolase</fullName>
    </recommendedName>
</protein>
<feature type="non-terminal residue" evidence="1">
    <location>
        <position position="1"/>
    </location>
</feature>
<dbReference type="InterPro" id="IPR023214">
    <property type="entry name" value="HAD_sf"/>
</dbReference>
<dbReference type="EMBL" id="BARW01019093">
    <property type="protein sequence ID" value="GAI91280.1"/>
    <property type="molecule type" value="Genomic_DNA"/>
</dbReference>
<gene>
    <name evidence="1" type="ORF">S12H4_32548</name>
</gene>
<organism evidence="1">
    <name type="scientific">marine sediment metagenome</name>
    <dbReference type="NCBI Taxonomy" id="412755"/>
    <lineage>
        <taxon>unclassified sequences</taxon>
        <taxon>metagenomes</taxon>
        <taxon>ecological metagenomes</taxon>
    </lineage>
</organism>
<evidence type="ECO:0008006" key="2">
    <source>
        <dbReference type="Google" id="ProtNLM"/>
    </source>
</evidence>
<dbReference type="Gene3D" id="3.40.50.1000">
    <property type="entry name" value="HAD superfamily/HAD-like"/>
    <property type="match status" value="1"/>
</dbReference>
<evidence type="ECO:0000313" key="1">
    <source>
        <dbReference type="EMBL" id="GAI91280.1"/>
    </source>
</evidence>
<accession>X1TUN7</accession>
<dbReference type="Pfam" id="PF13242">
    <property type="entry name" value="Hydrolase_like"/>
    <property type="match status" value="1"/>
</dbReference>
<dbReference type="InterPro" id="IPR036412">
    <property type="entry name" value="HAD-like_sf"/>
</dbReference>
<dbReference type="SUPFAM" id="SSF56784">
    <property type="entry name" value="HAD-like"/>
    <property type="match status" value="1"/>
</dbReference>
<comment type="caution">
    <text evidence="1">The sequence shown here is derived from an EMBL/GenBank/DDBJ whole genome shotgun (WGS) entry which is preliminary data.</text>
</comment>
<name>X1TUN7_9ZZZZ</name>
<reference evidence="1" key="1">
    <citation type="journal article" date="2014" name="Front. Microbiol.">
        <title>High frequency of phylogenetically diverse reductive dehalogenase-homologous genes in deep subseafloor sedimentary metagenomes.</title>
        <authorList>
            <person name="Kawai M."/>
            <person name="Futagami T."/>
            <person name="Toyoda A."/>
            <person name="Takaki Y."/>
            <person name="Nishi S."/>
            <person name="Hori S."/>
            <person name="Arai W."/>
            <person name="Tsubouchi T."/>
            <person name="Morono Y."/>
            <person name="Uchiyama I."/>
            <person name="Ito T."/>
            <person name="Fujiyama A."/>
            <person name="Inagaki F."/>
            <person name="Takami H."/>
        </authorList>
    </citation>
    <scope>NUCLEOTIDE SEQUENCE</scope>
    <source>
        <strain evidence="1">Expedition CK06-06</strain>
    </source>
</reference>
<sequence>ILLDNYPNNKFIIIIIGDHPKDVMLSNNLNCPFIGVLTGNHSAHQLKGYKDDDIIIINSIKELTIDKIKSLI</sequence>